<feature type="compositionally biased region" description="Polar residues" evidence="1">
    <location>
        <begin position="63"/>
        <end position="79"/>
    </location>
</feature>
<dbReference type="EMBL" id="LAZP02000213">
    <property type="protein sequence ID" value="PFH59263.1"/>
    <property type="molecule type" value="Genomic_DNA"/>
</dbReference>
<evidence type="ECO:0000256" key="1">
    <source>
        <dbReference type="SAM" id="MobiDB-lite"/>
    </source>
</evidence>
<evidence type="ECO:0000313" key="2">
    <source>
        <dbReference type="EMBL" id="PFH59263.1"/>
    </source>
</evidence>
<protein>
    <submittedName>
        <fullName evidence="2">Uncharacterized protein</fullName>
    </submittedName>
</protein>
<keyword evidence="3" id="KW-1185">Reference proteome</keyword>
<proteinExistence type="predicted"/>
<evidence type="ECO:0000313" key="3">
    <source>
        <dbReference type="Proteomes" id="UP000037136"/>
    </source>
</evidence>
<comment type="caution">
    <text evidence="2">The sequence shown here is derived from an EMBL/GenBank/DDBJ whole genome shotgun (WGS) entry which is preliminary data.</text>
</comment>
<gene>
    <name evidence="2" type="ORF">XA68_12603</name>
</gene>
<reference evidence="2 3" key="1">
    <citation type="journal article" date="2015" name="BMC Genomics">
        <title>Gene expression during zombie ant biting behavior reflects the complexity underlying fungal parasitic behavioral manipulation.</title>
        <authorList>
            <person name="de Bekker C."/>
            <person name="Ohm R.A."/>
            <person name="Loreto R.G."/>
            <person name="Sebastian A."/>
            <person name="Albert I."/>
            <person name="Merrow M."/>
            <person name="Brachmann A."/>
            <person name="Hughes D.P."/>
        </authorList>
    </citation>
    <scope>NUCLEOTIDE SEQUENCE [LARGE SCALE GENOMIC DNA]</scope>
    <source>
        <strain evidence="2 3">SC16a</strain>
    </source>
</reference>
<organism evidence="2 3">
    <name type="scientific">Ophiocordyceps unilateralis</name>
    <name type="common">Zombie-ant fungus</name>
    <name type="synonym">Torrubia unilateralis</name>
    <dbReference type="NCBI Taxonomy" id="268505"/>
    <lineage>
        <taxon>Eukaryota</taxon>
        <taxon>Fungi</taxon>
        <taxon>Dikarya</taxon>
        <taxon>Ascomycota</taxon>
        <taxon>Pezizomycotina</taxon>
        <taxon>Sordariomycetes</taxon>
        <taxon>Hypocreomycetidae</taxon>
        <taxon>Hypocreales</taxon>
        <taxon>Ophiocordycipitaceae</taxon>
        <taxon>Ophiocordyceps</taxon>
    </lineage>
</organism>
<accession>A0A2A9PED7</accession>
<sequence>MTEGKSQQESPDVLVARNRPPTPSTNPVALLVPTCLQGTPSRDAFEGRPLPTFLDYPPRPESRSQFSIKSSLSPTPSTNWPHIANVIDDVDDAMATKMHMQ</sequence>
<reference evidence="2 3" key="2">
    <citation type="journal article" date="2017" name="Sci. Rep.">
        <title>Ant-infecting Ophiocordyceps genomes reveal a high diversity of potential behavioral manipulation genes and a possible major role for enterotoxins.</title>
        <authorList>
            <person name="de Bekker C."/>
            <person name="Ohm R.A."/>
            <person name="Evans H.C."/>
            <person name="Brachmann A."/>
            <person name="Hughes D.P."/>
        </authorList>
    </citation>
    <scope>NUCLEOTIDE SEQUENCE [LARGE SCALE GENOMIC DNA]</scope>
    <source>
        <strain evidence="2 3">SC16a</strain>
    </source>
</reference>
<dbReference type="Proteomes" id="UP000037136">
    <property type="component" value="Unassembled WGS sequence"/>
</dbReference>
<dbReference type="AlphaFoldDB" id="A0A2A9PED7"/>
<name>A0A2A9PED7_OPHUN</name>
<feature type="compositionally biased region" description="Polar residues" evidence="1">
    <location>
        <begin position="1"/>
        <end position="10"/>
    </location>
</feature>
<feature type="region of interest" description="Disordered" evidence="1">
    <location>
        <begin position="1"/>
        <end position="29"/>
    </location>
</feature>
<feature type="region of interest" description="Disordered" evidence="1">
    <location>
        <begin position="55"/>
        <end position="79"/>
    </location>
</feature>